<accession>A0A822Y3E2</accession>
<keyword evidence="2" id="KW-1185">Reference proteome</keyword>
<reference evidence="1 2" key="1">
    <citation type="journal article" date="2020" name="Mol. Biol. Evol.">
        <title>Distinct Expression and Methylation Patterns for Genes with Different Fates following a Single Whole-Genome Duplication in Flowering Plants.</title>
        <authorList>
            <person name="Shi T."/>
            <person name="Rahmani R.S."/>
            <person name="Gugger P.F."/>
            <person name="Wang M."/>
            <person name="Li H."/>
            <person name="Zhang Y."/>
            <person name="Li Z."/>
            <person name="Wang Q."/>
            <person name="Van de Peer Y."/>
            <person name="Marchal K."/>
            <person name="Chen J."/>
        </authorList>
    </citation>
    <scope>NUCLEOTIDE SEQUENCE [LARGE SCALE GENOMIC DNA]</scope>
    <source>
        <tissue evidence="1">Leaf</tissue>
    </source>
</reference>
<dbReference type="AlphaFoldDB" id="A0A822Y3E2"/>
<sequence>MSCSRGAGSCSYFIHALFALTDQHRSRVASLSYSREQATVATWLPKIKNQVQARPFHEHISFRYKYFLLFGIFLSIFLSKRGATCCFVFEGHCLRQSGS</sequence>
<comment type="caution">
    <text evidence="1">The sequence shown here is derived from an EMBL/GenBank/DDBJ whole genome shotgun (WGS) entry which is preliminary data.</text>
</comment>
<gene>
    <name evidence="1" type="ORF">HUJ06_028250</name>
</gene>
<protein>
    <submittedName>
        <fullName evidence="1">Uncharacterized protein</fullName>
    </submittedName>
</protein>
<organism evidence="1 2">
    <name type="scientific">Nelumbo nucifera</name>
    <name type="common">Sacred lotus</name>
    <dbReference type="NCBI Taxonomy" id="4432"/>
    <lineage>
        <taxon>Eukaryota</taxon>
        <taxon>Viridiplantae</taxon>
        <taxon>Streptophyta</taxon>
        <taxon>Embryophyta</taxon>
        <taxon>Tracheophyta</taxon>
        <taxon>Spermatophyta</taxon>
        <taxon>Magnoliopsida</taxon>
        <taxon>Proteales</taxon>
        <taxon>Nelumbonaceae</taxon>
        <taxon>Nelumbo</taxon>
    </lineage>
</organism>
<dbReference type="EMBL" id="DUZY01000002">
    <property type="protein sequence ID" value="DAD26782.1"/>
    <property type="molecule type" value="Genomic_DNA"/>
</dbReference>
<dbReference type="Proteomes" id="UP000607653">
    <property type="component" value="Unassembled WGS sequence"/>
</dbReference>
<evidence type="ECO:0000313" key="2">
    <source>
        <dbReference type="Proteomes" id="UP000607653"/>
    </source>
</evidence>
<proteinExistence type="predicted"/>
<evidence type="ECO:0000313" key="1">
    <source>
        <dbReference type="EMBL" id="DAD26782.1"/>
    </source>
</evidence>
<name>A0A822Y3E2_NELNU</name>